<dbReference type="Gene3D" id="3.30.200.160">
    <property type="entry name" value="TFIIIC, subcomplex tauA, subunit Sfc1, barrel domain"/>
    <property type="match status" value="1"/>
</dbReference>
<feature type="domain" description="Transcription factor IIIC subunit 5 HTH" evidence="5">
    <location>
        <begin position="204"/>
        <end position="359"/>
    </location>
</feature>
<reference evidence="7 8" key="1">
    <citation type="journal article" date="2012" name="Science">
        <title>The Paleozoic origin of enzymatic lignin decomposition reconstructed from 31 fungal genomes.</title>
        <authorList>
            <person name="Floudas D."/>
            <person name="Binder M."/>
            <person name="Riley R."/>
            <person name="Barry K."/>
            <person name="Blanchette R.A."/>
            <person name="Henrissat B."/>
            <person name="Martinez A.T."/>
            <person name="Otillar R."/>
            <person name="Spatafora J.W."/>
            <person name="Yadav J.S."/>
            <person name="Aerts A."/>
            <person name="Benoit I."/>
            <person name="Boyd A."/>
            <person name="Carlson A."/>
            <person name="Copeland A."/>
            <person name="Coutinho P.M."/>
            <person name="de Vries R.P."/>
            <person name="Ferreira P."/>
            <person name="Findley K."/>
            <person name="Foster B."/>
            <person name="Gaskell J."/>
            <person name="Glotzer D."/>
            <person name="Gorecki P."/>
            <person name="Heitman J."/>
            <person name="Hesse C."/>
            <person name="Hori C."/>
            <person name="Igarashi K."/>
            <person name="Jurgens J.A."/>
            <person name="Kallen N."/>
            <person name="Kersten P."/>
            <person name="Kohler A."/>
            <person name="Kuees U."/>
            <person name="Kumar T.K.A."/>
            <person name="Kuo A."/>
            <person name="LaButti K."/>
            <person name="Larrondo L.F."/>
            <person name="Lindquist E."/>
            <person name="Ling A."/>
            <person name="Lombard V."/>
            <person name="Lucas S."/>
            <person name="Lundell T."/>
            <person name="Martin R."/>
            <person name="McLaughlin D.J."/>
            <person name="Morgenstern I."/>
            <person name="Morin E."/>
            <person name="Murat C."/>
            <person name="Nagy L.G."/>
            <person name="Nolan M."/>
            <person name="Ohm R.A."/>
            <person name="Patyshakuliyeva A."/>
            <person name="Rokas A."/>
            <person name="Ruiz-Duenas F.J."/>
            <person name="Sabat G."/>
            <person name="Salamov A."/>
            <person name="Samejima M."/>
            <person name="Schmutz J."/>
            <person name="Slot J.C."/>
            <person name="St John F."/>
            <person name="Stenlid J."/>
            <person name="Sun H."/>
            <person name="Sun S."/>
            <person name="Syed K."/>
            <person name="Tsang A."/>
            <person name="Wiebenga A."/>
            <person name="Young D."/>
            <person name="Pisabarro A."/>
            <person name="Eastwood D.C."/>
            <person name="Martin F."/>
            <person name="Cullen D."/>
            <person name="Grigoriev I.V."/>
            <person name="Hibbett D.S."/>
        </authorList>
    </citation>
    <scope>NUCLEOTIDE SEQUENCE</scope>
    <source>
        <strain evidence="8">FP-58527</strain>
    </source>
</reference>
<accession>S8EDZ1</accession>
<dbReference type="Pfam" id="PF09734">
    <property type="entry name" value="Tau95"/>
    <property type="match status" value="1"/>
</dbReference>
<proteinExistence type="predicted"/>
<dbReference type="GO" id="GO:0005634">
    <property type="term" value="C:nucleus"/>
    <property type="evidence" value="ECO:0007669"/>
    <property type="project" value="UniProtKB-SubCell"/>
</dbReference>
<evidence type="ECO:0000256" key="4">
    <source>
        <dbReference type="ARBA" id="ARBA00023242"/>
    </source>
</evidence>
<evidence type="ECO:0000259" key="6">
    <source>
        <dbReference type="Pfam" id="PF17682"/>
    </source>
</evidence>
<evidence type="ECO:0000313" key="8">
    <source>
        <dbReference type="Proteomes" id="UP000015241"/>
    </source>
</evidence>
<evidence type="ECO:0008006" key="9">
    <source>
        <dbReference type="Google" id="ProtNLM"/>
    </source>
</evidence>
<dbReference type="PANTHER" id="PTHR13230">
    <property type="entry name" value="GENERAL TRANSCRIPTION FACTOR IIIC, POLYPEPTIDE 5"/>
    <property type="match status" value="1"/>
</dbReference>
<dbReference type="Pfam" id="PF17682">
    <property type="entry name" value="Tau95_N"/>
    <property type="match status" value="1"/>
</dbReference>
<evidence type="ECO:0000259" key="5">
    <source>
        <dbReference type="Pfam" id="PF09734"/>
    </source>
</evidence>
<comment type="subcellular location">
    <subcellularLocation>
        <location evidence="1">Nucleus</location>
    </subcellularLocation>
</comment>
<keyword evidence="4" id="KW-0539">Nucleus</keyword>
<evidence type="ECO:0000313" key="7">
    <source>
        <dbReference type="EMBL" id="EPT01449.1"/>
    </source>
</evidence>
<keyword evidence="8" id="KW-1185">Reference proteome</keyword>
<dbReference type="Proteomes" id="UP000015241">
    <property type="component" value="Unassembled WGS sequence"/>
</dbReference>
<evidence type="ECO:0000256" key="1">
    <source>
        <dbReference type="ARBA" id="ARBA00004123"/>
    </source>
</evidence>
<dbReference type="InterPro" id="IPR042536">
    <property type="entry name" value="TFIIIC_tauA_Sfc1"/>
</dbReference>
<dbReference type="OrthoDB" id="5598268at2759"/>
<dbReference type="eggNOG" id="KOG2473">
    <property type="taxonomic scope" value="Eukaryota"/>
</dbReference>
<keyword evidence="2" id="KW-0238">DNA-binding</keyword>
<dbReference type="GO" id="GO:0000127">
    <property type="term" value="C:transcription factor TFIIIC complex"/>
    <property type="evidence" value="ECO:0007669"/>
    <property type="project" value="InterPro"/>
</dbReference>
<organism evidence="7 8">
    <name type="scientific">Fomitopsis schrenkii</name>
    <name type="common">Brown rot fungus</name>
    <dbReference type="NCBI Taxonomy" id="2126942"/>
    <lineage>
        <taxon>Eukaryota</taxon>
        <taxon>Fungi</taxon>
        <taxon>Dikarya</taxon>
        <taxon>Basidiomycota</taxon>
        <taxon>Agaricomycotina</taxon>
        <taxon>Agaricomycetes</taxon>
        <taxon>Polyporales</taxon>
        <taxon>Fomitopsis</taxon>
    </lineage>
</organism>
<dbReference type="STRING" id="743788.S8EDZ1"/>
<dbReference type="InterPro" id="IPR019136">
    <property type="entry name" value="TF_IIIC_su-5_HTH"/>
</dbReference>
<gene>
    <name evidence="7" type="ORF">FOMPIDRAFT_151272</name>
</gene>
<dbReference type="GO" id="GO:0001002">
    <property type="term" value="F:RNA polymerase III type 1 promoter sequence-specific DNA binding"/>
    <property type="evidence" value="ECO:0007669"/>
    <property type="project" value="TreeGrafter"/>
</dbReference>
<feature type="domain" description="Transcription factor IIIC subunit Tfc1/Sfc1 triple barrel" evidence="6">
    <location>
        <begin position="23"/>
        <end position="137"/>
    </location>
</feature>
<name>S8EDZ1_FOMSC</name>
<evidence type="ECO:0000256" key="2">
    <source>
        <dbReference type="ARBA" id="ARBA00023125"/>
    </source>
</evidence>
<dbReference type="InterPro" id="IPR040454">
    <property type="entry name" value="TF_IIIC_Tfc1/Sfc1"/>
</dbReference>
<evidence type="ECO:0000256" key="3">
    <source>
        <dbReference type="ARBA" id="ARBA00023163"/>
    </source>
</evidence>
<dbReference type="PANTHER" id="PTHR13230:SF5">
    <property type="entry name" value="GENERAL TRANSCRIPTION FACTOR 3C POLYPEPTIDE 5"/>
    <property type="match status" value="1"/>
</dbReference>
<dbReference type="FunCoup" id="S8EDZ1">
    <property type="interactions" value="376"/>
</dbReference>
<protein>
    <recommendedName>
        <fullName evidence="9">Transcription factor IIIC subunit 5 HTH domain-containing protein</fullName>
    </recommendedName>
</protein>
<dbReference type="InParanoid" id="S8EDZ1"/>
<dbReference type="AlphaFoldDB" id="S8EDZ1"/>
<dbReference type="EMBL" id="KE504142">
    <property type="protein sequence ID" value="EPT01449.1"/>
    <property type="molecule type" value="Genomic_DNA"/>
</dbReference>
<sequence>MATLEASLDAPAPGRPLPSAHFYSVEYPGHVRLISVSSAVERLGGQQRVENAFKRVSSKTDSLLELSLRPGNPFAHPITGDVVPTNNILLKVVKRKRKRREGQGQAGDGAIGDYTVEALGMIPKTARFRSMADYQYQPDMNDPIAKLRSAMDNMDVDGILSYRVPEEKEDYVVPEDPDAMEIDPQLTGADESTGPKLKSNLRLFTPPLFGRQPIPQNYNYKSNPASVITTVVDEETGEEKKRLINRMRWKGYGPISISFFDPTVPDKPSAAVEEQRGIADRKILKRLQDLFQERPVWTRAAIFNQFMPFEIREIVNSKVLLPLVSYVFQDGPWRDTQIRLGYDPRRDREARFYQRLYFRNTSHPIVRPSVVNKRQEGRMELAQNRTETGRQDDKQSHIFDGVTVTKETAAFQLCDITDPMLKEMIEDEEDLRDACNERDGWYSTHAFERIKTVLRHKFFSLLGGHIASREECEALLVPQEGTNKLPPRPTQRLRFGKHNMAKGALPPEDAAAQRLMANLQQKAKDDRFHEDG</sequence>
<dbReference type="HOGENOM" id="CLU_016809_1_1_1"/>
<keyword evidence="3" id="KW-0804">Transcription</keyword>
<dbReference type="InterPro" id="IPR041499">
    <property type="entry name" value="Tfc1/Sfc1_N"/>
</dbReference>
<dbReference type="GO" id="GO:0001003">
    <property type="term" value="F:RNA polymerase III type 2 promoter sequence-specific DNA binding"/>
    <property type="evidence" value="ECO:0007669"/>
    <property type="project" value="TreeGrafter"/>
</dbReference>
<dbReference type="GO" id="GO:0006384">
    <property type="term" value="P:transcription initiation at RNA polymerase III promoter"/>
    <property type="evidence" value="ECO:0007669"/>
    <property type="project" value="InterPro"/>
</dbReference>